<sequence>MATVERSSRGAAALGAITERTGALLLLPLEVLGMTARLLAGMAHLLVTAPIPGGNRYFRRRLLARDLWAMIFGPVPIILPLALILGTGLALGLAMLTGGILTLHGSAGIIALVAIQQVAPFLASGLLAARGALPLAVDLADMARRRQIESLDLLGVDVVMMITTPRCLALVVAACAHAALAMVVSAVSAALALTVMLDLPRSVWSAAFQWVVEPGMVGSVAAQMAVTSTMAVAVGVVDGLDPRHRDRLALSGVARSVMLKAAVTVVIINMAFTLWRIGDLPVLVLR</sequence>
<feature type="transmembrane region" description="Helical" evidence="1">
    <location>
        <begin position="168"/>
        <end position="196"/>
    </location>
</feature>
<keyword evidence="1" id="KW-0472">Membrane</keyword>
<keyword evidence="1" id="KW-1133">Transmembrane helix</keyword>
<keyword evidence="3" id="KW-1185">Reference proteome</keyword>
<feature type="transmembrane region" description="Helical" evidence="1">
    <location>
        <begin position="93"/>
        <end position="115"/>
    </location>
</feature>
<dbReference type="InterPro" id="IPR030802">
    <property type="entry name" value="Permease_MalE"/>
</dbReference>
<evidence type="ECO:0000256" key="1">
    <source>
        <dbReference type="SAM" id="Phobius"/>
    </source>
</evidence>
<feature type="transmembrane region" description="Helical" evidence="1">
    <location>
        <begin position="257"/>
        <end position="277"/>
    </location>
</feature>
<dbReference type="RefSeq" id="WP_184042832.1">
    <property type="nucleotide sequence ID" value="NZ_JACIGK010000004.1"/>
</dbReference>
<reference evidence="2 3" key="1">
    <citation type="submission" date="2020-08" db="EMBL/GenBank/DDBJ databases">
        <title>Genome sequencing of Purple Non-Sulfur Bacteria from various extreme environments.</title>
        <authorList>
            <person name="Mayer M."/>
        </authorList>
    </citation>
    <scope>NUCLEOTIDE SEQUENCE [LARGE SCALE GENOMIC DNA]</scope>
    <source>
        <strain evidence="2 3">JA131</strain>
    </source>
</reference>
<proteinExistence type="predicted"/>
<evidence type="ECO:0000313" key="2">
    <source>
        <dbReference type="EMBL" id="MBB4265211.1"/>
    </source>
</evidence>
<dbReference type="GO" id="GO:0043190">
    <property type="term" value="C:ATP-binding cassette (ABC) transporter complex"/>
    <property type="evidence" value="ECO:0007669"/>
    <property type="project" value="InterPro"/>
</dbReference>
<keyword evidence="1" id="KW-0812">Transmembrane</keyword>
<organism evidence="2 3">
    <name type="scientific">Roseospira visakhapatnamensis</name>
    <dbReference type="NCBI Taxonomy" id="390880"/>
    <lineage>
        <taxon>Bacteria</taxon>
        <taxon>Pseudomonadati</taxon>
        <taxon>Pseudomonadota</taxon>
        <taxon>Alphaproteobacteria</taxon>
        <taxon>Rhodospirillales</taxon>
        <taxon>Rhodospirillaceae</taxon>
        <taxon>Roseospira</taxon>
    </lineage>
</organism>
<protein>
    <submittedName>
        <fullName evidence="2">ABC-type transporter Mla maintaining outer membrane lipid asymmetry permease subunit MlaE</fullName>
    </submittedName>
</protein>
<dbReference type="EMBL" id="JACIGK010000004">
    <property type="protein sequence ID" value="MBB4265211.1"/>
    <property type="molecule type" value="Genomic_DNA"/>
</dbReference>
<gene>
    <name evidence="2" type="ORF">GGD89_000826</name>
</gene>
<evidence type="ECO:0000313" key="3">
    <source>
        <dbReference type="Proteomes" id="UP000554286"/>
    </source>
</evidence>
<comment type="caution">
    <text evidence="2">The sequence shown here is derived from an EMBL/GenBank/DDBJ whole genome shotgun (WGS) entry which is preliminary data.</text>
</comment>
<name>A0A7W6RB05_9PROT</name>
<dbReference type="Proteomes" id="UP000554286">
    <property type="component" value="Unassembled WGS sequence"/>
</dbReference>
<dbReference type="Pfam" id="PF02405">
    <property type="entry name" value="MlaE"/>
    <property type="match status" value="1"/>
</dbReference>
<feature type="transmembrane region" description="Helical" evidence="1">
    <location>
        <begin position="216"/>
        <end position="237"/>
    </location>
</feature>
<dbReference type="AlphaFoldDB" id="A0A7W6RB05"/>
<feature type="transmembrane region" description="Helical" evidence="1">
    <location>
        <begin position="67"/>
        <end position="86"/>
    </location>
</feature>
<accession>A0A7W6RB05</accession>